<dbReference type="RefSeq" id="WP_188610842.1">
    <property type="nucleotide sequence ID" value="NZ_BMGG01000007.1"/>
</dbReference>
<feature type="transmembrane region" description="Helical" evidence="2">
    <location>
        <begin position="363"/>
        <end position="383"/>
    </location>
</feature>
<dbReference type="AlphaFoldDB" id="A0A916UM41"/>
<evidence type="ECO:0000256" key="2">
    <source>
        <dbReference type="SAM" id="Phobius"/>
    </source>
</evidence>
<name>A0A916UM41_9HYPH</name>
<reference evidence="3" key="1">
    <citation type="journal article" date="2014" name="Int. J. Syst. Evol. Microbiol.">
        <title>Complete genome sequence of Corynebacterium casei LMG S-19264T (=DSM 44701T), isolated from a smear-ripened cheese.</title>
        <authorList>
            <consortium name="US DOE Joint Genome Institute (JGI-PGF)"/>
            <person name="Walter F."/>
            <person name="Albersmeier A."/>
            <person name="Kalinowski J."/>
            <person name="Ruckert C."/>
        </authorList>
    </citation>
    <scope>NUCLEOTIDE SEQUENCE</scope>
    <source>
        <strain evidence="3">CGMCC 1.12919</strain>
    </source>
</reference>
<comment type="caution">
    <text evidence="3">The sequence shown here is derived from an EMBL/GenBank/DDBJ whole genome shotgun (WGS) entry which is preliminary data.</text>
</comment>
<feature type="transmembrane region" description="Helical" evidence="2">
    <location>
        <begin position="16"/>
        <end position="36"/>
    </location>
</feature>
<keyword evidence="2" id="KW-0472">Membrane</keyword>
<dbReference type="PANTHER" id="PTHR32063">
    <property type="match status" value="1"/>
</dbReference>
<feature type="transmembrane region" description="Helical" evidence="2">
    <location>
        <begin position="523"/>
        <end position="545"/>
    </location>
</feature>
<dbReference type="PANTHER" id="PTHR32063:SF64">
    <property type="entry name" value="ACRB_ACRD_ACRF FAMILY PROTEIN"/>
    <property type="match status" value="1"/>
</dbReference>
<gene>
    <name evidence="3" type="ORF">GCM10010994_38940</name>
</gene>
<dbReference type="Gene3D" id="3.30.70.1440">
    <property type="entry name" value="Multidrug efflux transporter AcrB pore domain"/>
    <property type="match status" value="1"/>
</dbReference>
<protein>
    <submittedName>
        <fullName evidence="3">ACR family transporter</fullName>
    </submittedName>
</protein>
<accession>A0A916UM41</accession>
<keyword evidence="2" id="KW-0812">Transmembrane</keyword>
<feature type="transmembrane region" description="Helical" evidence="2">
    <location>
        <begin position="959"/>
        <end position="978"/>
    </location>
</feature>
<dbReference type="SUPFAM" id="SSF82693">
    <property type="entry name" value="Multidrug efflux transporter AcrB pore domain, PN1, PN2, PC1 and PC2 subdomains"/>
    <property type="match status" value="2"/>
</dbReference>
<dbReference type="GO" id="GO:0005886">
    <property type="term" value="C:plasma membrane"/>
    <property type="evidence" value="ECO:0007669"/>
    <property type="project" value="TreeGrafter"/>
</dbReference>
<dbReference type="Gene3D" id="1.20.1640.10">
    <property type="entry name" value="Multidrug efflux transporter AcrB transmembrane domain"/>
    <property type="match status" value="2"/>
</dbReference>
<dbReference type="Pfam" id="PF00873">
    <property type="entry name" value="ACR_tran"/>
    <property type="match status" value="1"/>
</dbReference>
<feature type="transmembrane region" description="Helical" evidence="2">
    <location>
        <begin position="909"/>
        <end position="932"/>
    </location>
</feature>
<reference evidence="3" key="2">
    <citation type="submission" date="2020-09" db="EMBL/GenBank/DDBJ databases">
        <authorList>
            <person name="Sun Q."/>
            <person name="Zhou Y."/>
        </authorList>
    </citation>
    <scope>NUCLEOTIDE SEQUENCE</scope>
    <source>
        <strain evidence="3">CGMCC 1.12919</strain>
    </source>
</reference>
<keyword evidence="2" id="KW-1133">Transmembrane helix</keyword>
<feature type="transmembrane region" description="Helical" evidence="2">
    <location>
        <begin position="340"/>
        <end position="356"/>
    </location>
</feature>
<dbReference type="EMBL" id="BMGG01000007">
    <property type="protein sequence ID" value="GGC76843.1"/>
    <property type="molecule type" value="Genomic_DNA"/>
</dbReference>
<dbReference type="SUPFAM" id="SSF82866">
    <property type="entry name" value="Multidrug efflux transporter AcrB transmembrane domain"/>
    <property type="match status" value="2"/>
</dbReference>
<feature type="transmembrane region" description="Helical" evidence="2">
    <location>
        <begin position="984"/>
        <end position="1006"/>
    </location>
</feature>
<feature type="transmembrane region" description="Helical" evidence="2">
    <location>
        <begin position="461"/>
        <end position="487"/>
    </location>
</feature>
<dbReference type="Proteomes" id="UP000637002">
    <property type="component" value="Unassembled WGS sequence"/>
</dbReference>
<organism evidence="3 4">
    <name type="scientific">Chelatococcus reniformis</name>
    <dbReference type="NCBI Taxonomy" id="1494448"/>
    <lineage>
        <taxon>Bacteria</taxon>
        <taxon>Pseudomonadati</taxon>
        <taxon>Pseudomonadota</taxon>
        <taxon>Alphaproteobacteria</taxon>
        <taxon>Hyphomicrobiales</taxon>
        <taxon>Chelatococcaceae</taxon>
        <taxon>Chelatococcus</taxon>
    </lineage>
</organism>
<feature type="transmembrane region" description="Helical" evidence="2">
    <location>
        <begin position="882"/>
        <end position="903"/>
    </location>
</feature>
<feature type="transmembrane region" description="Helical" evidence="2">
    <location>
        <begin position="432"/>
        <end position="455"/>
    </location>
</feature>
<dbReference type="Gene3D" id="3.30.70.1320">
    <property type="entry name" value="Multidrug efflux transporter AcrB pore domain like"/>
    <property type="match status" value="1"/>
</dbReference>
<dbReference type="Gene3D" id="3.30.2090.10">
    <property type="entry name" value="Multidrug efflux transporter AcrB TolC docking domain, DN and DC subdomains"/>
    <property type="match status" value="2"/>
</dbReference>
<evidence type="ECO:0000256" key="1">
    <source>
        <dbReference type="SAM" id="MobiDB-lite"/>
    </source>
</evidence>
<dbReference type="PRINTS" id="PR00702">
    <property type="entry name" value="ACRIFLAVINRP"/>
</dbReference>
<feature type="transmembrane region" description="Helical" evidence="2">
    <location>
        <begin position="856"/>
        <end position="875"/>
    </location>
</feature>
<evidence type="ECO:0000313" key="4">
    <source>
        <dbReference type="Proteomes" id="UP000637002"/>
    </source>
</evidence>
<keyword evidence="4" id="KW-1185">Reference proteome</keyword>
<sequence>MSGFNLSEWALKHRSVIIYLMAVAVAAGVFAFQRLGRAEDPVFVIKTMVVQAAWPGATVEDTFKQVTERLERTLQETPQLDRLESYTKAGVATIFVHLQGSATAREVPDIWYHVRKSVGDMRHTLPQGVVGPGFNDEFGDTFGIIYGFTADGFTHRELRDEVEAVRSKLLGVKDVSKIEILGAQDERIFLEFSMQELARLGIDRAAVLTALQSQNIVRPAGEIQTADENLSVRVSGSFGSEQDIANINFVVDGRLLRLADIATVRRGLADPPQPMFRVNGQPAIGLAIAMRDGGDILAMGAAIKRVMAQITASLPIGIEPHLVADQAVTVDNAIAEFMESLWQAVGIILVVSFISLGMRAGAIVALAIPLTLAVVFAIMQLLHIDMQRISLGALIIALALMVDDAMTTTDATLNRLAAGDDKATAAAYAFKAYAPAMLAGTLVTVAGFVPVGFAASGAGEYTFTLFAVVSIALIVSWFIAVLFAPLLQVLILKAPQRKEGVDPDRPGGVLGLYRRFLVLALKLRWVTLAATLALFVLSVLALPLIPSQFFPSSDRPELMVDLASPQNASIYASATVAEQFDAALKGDPDVARWSTYVGRGAIRFYLPLNVQLPNDFFAQAVIVAKDVPARERLRAKLETLLANHFPQLISRVYPLELGPPVGWPIQYRVSGPDIEKVRAIALDLAAVVASSPLAEKVNYDWIEPTRQVRIKVDQDQARLLGLSTQTLAGVLNTVLSGTPVTQVRDDIYLVDVVARATDEERVSLRTLPTLQVPLPGGRTVPLSQFATFGPGQDYPVVWRRDRIPTLTVQADVAGTALPESVVSSLAPKIEAFRKTLPGGYQVAVGGTVEESASSQASVIAVVPVMLLIMLTVLMFELKSFQRLVIVLSVAPLGLIGVVGALLLSGRPLGFVAILGVLALIGMITKNAVILISQIEADRSAGKTVMDAVIAASSGRFRPIMLTAVSTVLGMIPIAPTVFWGPMAFAIMGGLLVGTLLTLIFLPALYVTWFGPDAPPEGAHGPSAVEPDPDVTAKAGTA</sequence>
<evidence type="ECO:0000313" key="3">
    <source>
        <dbReference type="EMBL" id="GGC76843.1"/>
    </source>
</evidence>
<dbReference type="InterPro" id="IPR001036">
    <property type="entry name" value="Acrflvin-R"/>
</dbReference>
<dbReference type="SUPFAM" id="SSF82714">
    <property type="entry name" value="Multidrug efflux transporter AcrB TolC docking domain, DN and DC subdomains"/>
    <property type="match status" value="2"/>
</dbReference>
<dbReference type="InterPro" id="IPR027463">
    <property type="entry name" value="AcrB_DN_DC_subdom"/>
</dbReference>
<proteinExistence type="predicted"/>
<feature type="region of interest" description="Disordered" evidence="1">
    <location>
        <begin position="1016"/>
        <end position="1037"/>
    </location>
</feature>
<dbReference type="Gene3D" id="3.30.70.1430">
    <property type="entry name" value="Multidrug efflux transporter AcrB pore domain"/>
    <property type="match status" value="2"/>
</dbReference>
<dbReference type="GO" id="GO:0042910">
    <property type="term" value="F:xenobiotic transmembrane transporter activity"/>
    <property type="evidence" value="ECO:0007669"/>
    <property type="project" value="TreeGrafter"/>
</dbReference>